<evidence type="ECO:0000256" key="1">
    <source>
        <dbReference type="ARBA" id="ARBA00004606"/>
    </source>
</evidence>
<evidence type="ECO:0000256" key="5">
    <source>
        <dbReference type="ARBA" id="ARBA00023180"/>
    </source>
</evidence>
<evidence type="ECO:0000256" key="3">
    <source>
        <dbReference type="ARBA" id="ARBA00022679"/>
    </source>
</evidence>
<dbReference type="Proteomes" id="UP000436088">
    <property type="component" value="Unassembled WGS sequence"/>
</dbReference>
<comment type="subcellular location">
    <subcellularLocation>
        <location evidence="1">Membrane</location>
        <topology evidence="1">Single-pass type II membrane protein</topology>
    </subcellularLocation>
</comment>
<reference evidence="6" key="1">
    <citation type="submission" date="2019-09" db="EMBL/GenBank/DDBJ databases">
        <title>Draft genome information of white flower Hibiscus syriacus.</title>
        <authorList>
            <person name="Kim Y.-M."/>
        </authorList>
    </citation>
    <scope>NUCLEOTIDE SEQUENCE [LARGE SCALE GENOMIC DNA]</scope>
    <source>
        <strain evidence="6">YM2019G1</strain>
    </source>
</reference>
<dbReference type="EMBL" id="VEPZ02001236">
    <property type="protein sequence ID" value="KAE8684650.1"/>
    <property type="molecule type" value="Genomic_DNA"/>
</dbReference>
<keyword evidence="4" id="KW-0472">Membrane</keyword>
<evidence type="ECO:0000256" key="2">
    <source>
        <dbReference type="ARBA" id="ARBA00022676"/>
    </source>
</evidence>
<keyword evidence="5" id="KW-0325">Glycoprotein</keyword>
<dbReference type="GO" id="GO:0016757">
    <property type="term" value="F:glycosyltransferase activity"/>
    <property type="evidence" value="ECO:0007669"/>
    <property type="project" value="UniProtKB-KW"/>
</dbReference>
<evidence type="ECO:0000313" key="6">
    <source>
        <dbReference type="EMBL" id="KAE8684650.1"/>
    </source>
</evidence>
<dbReference type="AlphaFoldDB" id="A0A6A2YZH4"/>
<gene>
    <name evidence="6" type="ORF">F3Y22_tig00111105pilonHSYRG00130</name>
</gene>
<sequence>MQRSVATNIVSDTKYYNLLKKYCKPACYPDEHYIPTFLNMFHGSMNANRTVNWVDWSMGGPHPAMHEGVNVTESFIQAIRNNGTLCTYNDEQTSVLSLRTKVFS</sequence>
<evidence type="ECO:0000313" key="7">
    <source>
        <dbReference type="Proteomes" id="UP000436088"/>
    </source>
</evidence>
<dbReference type="PANTHER" id="PTHR31042">
    <property type="entry name" value="CORE-2/I-BRANCHING BETA-1,6-N-ACETYLGLUCOSAMINYLTRANSFERASE FAMILY PROTEIN-RELATED"/>
    <property type="match status" value="1"/>
</dbReference>
<dbReference type="InterPro" id="IPR044174">
    <property type="entry name" value="BC10-like"/>
</dbReference>
<organism evidence="6 7">
    <name type="scientific">Hibiscus syriacus</name>
    <name type="common">Rose of Sharon</name>
    <dbReference type="NCBI Taxonomy" id="106335"/>
    <lineage>
        <taxon>Eukaryota</taxon>
        <taxon>Viridiplantae</taxon>
        <taxon>Streptophyta</taxon>
        <taxon>Embryophyta</taxon>
        <taxon>Tracheophyta</taxon>
        <taxon>Spermatophyta</taxon>
        <taxon>Magnoliopsida</taxon>
        <taxon>eudicotyledons</taxon>
        <taxon>Gunneridae</taxon>
        <taxon>Pentapetalae</taxon>
        <taxon>rosids</taxon>
        <taxon>malvids</taxon>
        <taxon>Malvales</taxon>
        <taxon>Malvaceae</taxon>
        <taxon>Malvoideae</taxon>
        <taxon>Hibiscus</taxon>
    </lineage>
</organism>
<keyword evidence="7" id="KW-1185">Reference proteome</keyword>
<name>A0A6A2YZH4_HIBSY</name>
<accession>A0A6A2YZH4</accession>
<dbReference type="InterPro" id="IPR003406">
    <property type="entry name" value="Glyco_trans_14"/>
</dbReference>
<proteinExistence type="predicted"/>
<evidence type="ECO:0000256" key="4">
    <source>
        <dbReference type="ARBA" id="ARBA00023136"/>
    </source>
</evidence>
<comment type="caution">
    <text evidence="6">The sequence shown here is derived from an EMBL/GenBank/DDBJ whole genome shotgun (WGS) entry which is preliminary data.</text>
</comment>
<protein>
    <submittedName>
        <fullName evidence="6">Uncharacterized protein</fullName>
    </submittedName>
</protein>
<dbReference type="Pfam" id="PF02485">
    <property type="entry name" value="Branch"/>
    <property type="match status" value="1"/>
</dbReference>
<dbReference type="PANTHER" id="PTHR31042:SF3">
    <property type="entry name" value="OS08G0110400 PROTEIN"/>
    <property type="match status" value="1"/>
</dbReference>
<keyword evidence="2" id="KW-0328">Glycosyltransferase</keyword>
<dbReference type="GO" id="GO:0016020">
    <property type="term" value="C:membrane"/>
    <property type="evidence" value="ECO:0007669"/>
    <property type="project" value="UniProtKB-SubCell"/>
</dbReference>
<keyword evidence="3" id="KW-0808">Transferase</keyword>